<protein>
    <submittedName>
        <fullName evidence="1">Imm51 family immunity protein</fullName>
    </submittedName>
</protein>
<accession>A0ABT8RGS6</accession>
<dbReference type="RefSeq" id="WP_302042089.1">
    <property type="nucleotide sequence ID" value="NZ_JAUKPO010000051.1"/>
</dbReference>
<dbReference type="InterPro" id="IPR028956">
    <property type="entry name" value="Imm51"/>
</dbReference>
<sequence length="134" mass="15581">MKEIIEDTEYDDQYEPVEMVKNDGFRNGVPTTFYTITVEADFDDEFVEILEEFDLDVSGYILETIILAYLEYGKAELIDNIVSFDTEMSTFVAYADTEENQHEIAALIQKLCTSKKAFKKIIKENLEEIRTKYS</sequence>
<keyword evidence="2" id="KW-1185">Reference proteome</keyword>
<name>A0ABT8RGS6_9BACT</name>
<dbReference type="EMBL" id="JAUKPO010000051">
    <property type="protein sequence ID" value="MDO1451290.1"/>
    <property type="molecule type" value="Genomic_DNA"/>
</dbReference>
<reference evidence="1" key="1">
    <citation type="submission" date="2023-07" db="EMBL/GenBank/DDBJ databases">
        <title>The genome sequence of Rhodocytophaga aerolata KACC 12507.</title>
        <authorList>
            <person name="Zhang X."/>
        </authorList>
    </citation>
    <scope>NUCLEOTIDE SEQUENCE</scope>
    <source>
        <strain evidence="1">KACC 12507</strain>
    </source>
</reference>
<comment type="caution">
    <text evidence="1">The sequence shown here is derived from an EMBL/GenBank/DDBJ whole genome shotgun (WGS) entry which is preliminary data.</text>
</comment>
<organism evidence="1 2">
    <name type="scientific">Rhodocytophaga aerolata</name>
    <dbReference type="NCBI Taxonomy" id="455078"/>
    <lineage>
        <taxon>Bacteria</taxon>
        <taxon>Pseudomonadati</taxon>
        <taxon>Bacteroidota</taxon>
        <taxon>Cytophagia</taxon>
        <taxon>Cytophagales</taxon>
        <taxon>Rhodocytophagaceae</taxon>
        <taxon>Rhodocytophaga</taxon>
    </lineage>
</organism>
<dbReference type="Pfam" id="PF15595">
    <property type="entry name" value="Imm51"/>
    <property type="match status" value="1"/>
</dbReference>
<proteinExistence type="predicted"/>
<evidence type="ECO:0000313" key="1">
    <source>
        <dbReference type="EMBL" id="MDO1451290.1"/>
    </source>
</evidence>
<gene>
    <name evidence="1" type="ORF">Q0590_33760</name>
</gene>
<evidence type="ECO:0000313" key="2">
    <source>
        <dbReference type="Proteomes" id="UP001168528"/>
    </source>
</evidence>
<dbReference type="Proteomes" id="UP001168528">
    <property type="component" value="Unassembled WGS sequence"/>
</dbReference>